<reference evidence="2" key="1">
    <citation type="submission" date="2014-09" db="EMBL/GenBank/DDBJ databases">
        <authorList>
            <person name="Gomez-Valero L."/>
        </authorList>
    </citation>
    <scope>NUCLEOTIDE SEQUENCE [LARGE SCALE GENOMIC DNA]</scope>
    <source>
        <strain evidence="2">ATCC700992</strain>
    </source>
</reference>
<dbReference type="InterPro" id="IPR027417">
    <property type="entry name" value="P-loop_NTPase"/>
</dbReference>
<dbReference type="NCBIfam" id="TIGR03371">
    <property type="entry name" value="cellulose_yhjQ"/>
    <property type="match status" value="1"/>
</dbReference>
<protein>
    <submittedName>
        <fullName evidence="1">Cellulose synthase operon protein YhjQ</fullName>
    </submittedName>
</protein>
<dbReference type="KEGG" id="lfa:LFA_3360"/>
<dbReference type="STRING" id="1212491.LFA_3360"/>
<dbReference type="AlphaFoldDB" id="A0A098G9M9"/>
<dbReference type="Proteomes" id="UP000032430">
    <property type="component" value="Chromosome I"/>
</dbReference>
<gene>
    <name evidence="1" type="ORF">LFA_3360</name>
</gene>
<dbReference type="RefSeq" id="WP_045096954.1">
    <property type="nucleotide sequence ID" value="NZ_LN614827.1"/>
</dbReference>
<sequence>MPVIGLQGVRGGSGTTSLTAGLAWSLQKLGASVLAIDCSPDNMLRLYFNMPFTQKRGWARAMVDGIPWQESAMSYTKLLDFVPFGTISKTEQLKLETQPKMDSAFWQSQLTLTDLIAHKSYDWILLDLPTEHLTSFAHYGLSLIDCRIRILNANMSCHVGLHQQELPGNCYFLVNKYNSSYLLQKNLMQLWRQALSELLPLIVHSDEAITESLAVKQPPGEYGANSLAAKDLMALANWCCASLVKQIS</sequence>
<dbReference type="InterPro" id="IPR017746">
    <property type="entry name" value="Cellulose_synthase_operon_BcsQ"/>
</dbReference>
<name>A0A098G9M9_9GAMM</name>
<dbReference type="SUPFAM" id="SSF52540">
    <property type="entry name" value="P-loop containing nucleoside triphosphate hydrolases"/>
    <property type="match status" value="1"/>
</dbReference>
<evidence type="ECO:0000313" key="2">
    <source>
        <dbReference type="Proteomes" id="UP000032430"/>
    </source>
</evidence>
<dbReference type="HOGENOM" id="CLU_037612_7_1_6"/>
<accession>A0A098G9M9</accession>
<evidence type="ECO:0000313" key="1">
    <source>
        <dbReference type="EMBL" id="CEG58692.1"/>
    </source>
</evidence>
<dbReference type="Pfam" id="PF06564">
    <property type="entry name" value="CBP_BcsQ"/>
    <property type="match status" value="1"/>
</dbReference>
<organism evidence="1 2">
    <name type="scientific">Legionella fallonii LLAP-10</name>
    <dbReference type="NCBI Taxonomy" id="1212491"/>
    <lineage>
        <taxon>Bacteria</taxon>
        <taxon>Pseudomonadati</taxon>
        <taxon>Pseudomonadota</taxon>
        <taxon>Gammaproteobacteria</taxon>
        <taxon>Legionellales</taxon>
        <taxon>Legionellaceae</taxon>
        <taxon>Legionella</taxon>
    </lineage>
</organism>
<dbReference type="EMBL" id="LN614827">
    <property type="protein sequence ID" value="CEG58692.1"/>
    <property type="molecule type" value="Genomic_DNA"/>
</dbReference>
<dbReference type="OrthoDB" id="5288747at2"/>
<dbReference type="Gene3D" id="3.40.50.300">
    <property type="entry name" value="P-loop containing nucleotide triphosphate hydrolases"/>
    <property type="match status" value="1"/>
</dbReference>
<keyword evidence="2" id="KW-1185">Reference proteome</keyword>
<proteinExistence type="predicted"/>